<accession>A0A267ANZ1</accession>
<dbReference type="OrthoDB" id="9858192at2"/>
<protein>
    <submittedName>
        <fullName evidence="1">Uncharacterized protein</fullName>
    </submittedName>
</protein>
<dbReference type="AlphaFoldDB" id="A0A267ANZ1"/>
<reference evidence="1 2" key="1">
    <citation type="submission" date="2017-08" db="EMBL/GenBank/DDBJ databases">
        <title>Genomic and metabolic characterisation of spoilage-associated Pseudomonas species.</title>
        <authorList>
            <person name="Stanborough T."/>
            <person name="Fegan N."/>
            <person name="Powell S.M."/>
            <person name="Singh T."/>
            <person name="Tamplin M.L."/>
            <person name="Chandry P.S."/>
        </authorList>
    </citation>
    <scope>NUCLEOTIDE SEQUENCE [LARGE SCALE GENOMIC DNA]</scope>
    <source>
        <strain evidence="1 2">F1801</strain>
    </source>
</reference>
<evidence type="ECO:0000313" key="2">
    <source>
        <dbReference type="Proteomes" id="UP000215861"/>
    </source>
</evidence>
<dbReference type="EMBL" id="NQKQ01000004">
    <property type="protein sequence ID" value="PAA14308.1"/>
    <property type="molecule type" value="Genomic_DNA"/>
</dbReference>
<sequence length="120" mass="14433">MNKKIKKVNEFWAKVCQMYDESTREKSLFIFQDNYHAEEIVSIDNWDIDEDVGLSFVTKLQWCSYDHGCTCWEYGLSEIVSVDSEKMILTVDGGTRYKFRVEYEDYNFGHERSNREYYPF</sequence>
<organism evidence="1 2">
    <name type="scientific">Pseudomonas fragi</name>
    <dbReference type="NCBI Taxonomy" id="296"/>
    <lineage>
        <taxon>Bacteria</taxon>
        <taxon>Pseudomonadati</taxon>
        <taxon>Pseudomonadota</taxon>
        <taxon>Gammaproteobacteria</taxon>
        <taxon>Pseudomonadales</taxon>
        <taxon>Pseudomonadaceae</taxon>
        <taxon>Pseudomonas</taxon>
    </lineage>
</organism>
<dbReference type="RefSeq" id="WP_095035886.1">
    <property type="nucleotide sequence ID" value="NZ_NQKQ01000004.1"/>
</dbReference>
<proteinExistence type="predicted"/>
<comment type="caution">
    <text evidence="1">The sequence shown here is derived from an EMBL/GenBank/DDBJ whole genome shotgun (WGS) entry which is preliminary data.</text>
</comment>
<evidence type="ECO:0000313" key="1">
    <source>
        <dbReference type="EMBL" id="PAA14308.1"/>
    </source>
</evidence>
<name>A0A267ANZ1_PSEFR</name>
<gene>
    <name evidence="1" type="ORF">CJU81_05950</name>
</gene>
<dbReference type="Proteomes" id="UP000215861">
    <property type="component" value="Unassembled WGS sequence"/>
</dbReference>